<reference evidence="2 3" key="1">
    <citation type="submission" date="2016-06" db="EMBL/GenBank/DDBJ databases">
        <title>Genome sequence of Oerskovia enterophila DSM 43852.</title>
        <authorList>
            <person name="Poehlein A."/>
            <person name="Jag V."/>
            <person name="Bengelsdorf F.R."/>
            <person name="Daniel R."/>
            <person name="Duerre P."/>
        </authorList>
    </citation>
    <scope>NUCLEOTIDE SEQUENCE [LARGE SCALE GENOMIC DNA]</scope>
    <source>
        <strain evidence="2 3">DSM 43852</strain>
    </source>
</reference>
<sequence>MRPSITSGTMRVPSGSNDQSQRRFANSASASAYVLP</sequence>
<evidence type="ECO:0000313" key="3">
    <source>
        <dbReference type="Proteomes" id="UP000093412"/>
    </source>
</evidence>
<accession>A0ABX2Y910</accession>
<protein>
    <submittedName>
        <fullName evidence="2">Uncharacterized protein</fullName>
    </submittedName>
</protein>
<evidence type="ECO:0000256" key="1">
    <source>
        <dbReference type="SAM" id="MobiDB-lite"/>
    </source>
</evidence>
<organism evidence="2 3">
    <name type="scientific">Oerskovia enterophila</name>
    <dbReference type="NCBI Taxonomy" id="43678"/>
    <lineage>
        <taxon>Bacteria</taxon>
        <taxon>Bacillati</taxon>
        <taxon>Actinomycetota</taxon>
        <taxon>Actinomycetes</taxon>
        <taxon>Micrococcales</taxon>
        <taxon>Cellulomonadaceae</taxon>
        <taxon>Oerskovia</taxon>
    </lineage>
</organism>
<feature type="region of interest" description="Disordered" evidence="1">
    <location>
        <begin position="1"/>
        <end position="36"/>
    </location>
</feature>
<proteinExistence type="predicted"/>
<dbReference type="Proteomes" id="UP000093412">
    <property type="component" value="Unassembled WGS sequence"/>
</dbReference>
<evidence type="ECO:0000313" key="2">
    <source>
        <dbReference type="EMBL" id="OCI32169.1"/>
    </source>
</evidence>
<comment type="caution">
    <text evidence="2">The sequence shown here is derived from an EMBL/GenBank/DDBJ whole genome shotgun (WGS) entry which is preliminary data.</text>
</comment>
<gene>
    <name evidence="2" type="ORF">OERS_11410</name>
</gene>
<name>A0ABX2Y910_9CELL</name>
<feature type="compositionally biased region" description="Polar residues" evidence="1">
    <location>
        <begin position="1"/>
        <end position="30"/>
    </location>
</feature>
<keyword evidence="3" id="KW-1185">Reference proteome</keyword>
<dbReference type="EMBL" id="MAQA01000009">
    <property type="protein sequence ID" value="OCI32169.1"/>
    <property type="molecule type" value="Genomic_DNA"/>
</dbReference>